<feature type="transmembrane region" description="Helical" evidence="1">
    <location>
        <begin position="20"/>
        <end position="40"/>
    </location>
</feature>
<evidence type="ECO:0000313" key="5">
    <source>
        <dbReference type="Proteomes" id="UP000295794"/>
    </source>
</evidence>
<dbReference type="EMBL" id="SMBT01000001">
    <property type="protein sequence ID" value="TCU90618.1"/>
    <property type="molecule type" value="Genomic_DNA"/>
</dbReference>
<evidence type="ECO:0000313" key="2">
    <source>
        <dbReference type="EMBL" id="STQ89645.1"/>
    </source>
</evidence>
<evidence type="ECO:0000313" key="4">
    <source>
        <dbReference type="Proteomes" id="UP000255108"/>
    </source>
</evidence>
<keyword evidence="1" id="KW-0812">Transmembrane</keyword>
<keyword evidence="1" id="KW-0472">Membrane</keyword>
<dbReference type="Proteomes" id="UP000255108">
    <property type="component" value="Unassembled WGS sequence"/>
</dbReference>
<dbReference type="Proteomes" id="UP000295794">
    <property type="component" value="Unassembled WGS sequence"/>
</dbReference>
<name>A0A377Q4G7_9NEIS</name>
<evidence type="ECO:0000313" key="3">
    <source>
        <dbReference type="EMBL" id="TCU90618.1"/>
    </source>
</evidence>
<dbReference type="InterPro" id="IPR014717">
    <property type="entry name" value="Transl_elong_EF1B/ribsomal_bS6"/>
</dbReference>
<organism evidence="2 4">
    <name type="scientific">Iodobacter fluviatilis</name>
    <dbReference type="NCBI Taxonomy" id="537"/>
    <lineage>
        <taxon>Bacteria</taxon>
        <taxon>Pseudomonadati</taxon>
        <taxon>Pseudomonadota</taxon>
        <taxon>Betaproteobacteria</taxon>
        <taxon>Neisseriales</taxon>
        <taxon>Chitinibacteraceae</taxon>
        <taxon>Iodobacter</taxon>
    </lineage>
</organism>
<keyword evidence="1" id="KW-1133">Transmembrane helix</keyword>
<dbReference type="EMBL" id="UGHR01000001">
    <property type="protein sequence ID" value="STQ89645.1"/>
    <property type="molecule type" value="Genomic_DNA"/>
</dbReference>
<proteinExistence type="predicted"/>
<keyword evidence="5" id="KW-1185">Reference proteome</keyword>
<reference evidence="3 5" key="2">
    <citation type="submission" date="2019-03" db="EMBL/GenBank/DDBJ databases">
        <title>Genomic Encyclopedia of Type Strains, Phase IV (KMG-IV): sequencing the most valuable type-strain genomes for metagenomic binning, comparative biology and taxonomic classification.</title>
        <authorList>
            <person name="Goeker M."/>
        </authorList>
    </citation>
    <scope>NUCLEOTIDE SEQUENCE [LARGE SCALE GENOMIC DNA]</scope>
    <source>
        <strain evidence="3 5">DSM 3764</strain>
    </source>
</reference>
<reference evidence="2 4" key="1">
    <citation type="submission" date="2018-06" db="EMBL/GenBank/DDBJ databases">
        <authorList>
            <consortium name="Pathogen Informatics"/>
            <person name="Doyle S."/>
        </authorList>
    </citation>
    <scope>NUCLEOTIDE SEQUENCE [LARGE SCALE GENOMIC DNA]</scope>
    <source>
        <strain evidence="2 4">NCTC11159</strain>
    </source>
</reference>
<evidence type="ECO:0000256" key="1">
    <source>
        <dbReference type="SAM" id="Phobius"/>
    </source>
</evidence>
<accession>A0A377Q4G7</accession>
<dbReference type="AlphaFoldDB" id="A0A377Q4G7"/>
<gene>
    <name evidence="3" type="ORF">EV682_101658</name>
    <name evidence="2" type="ORF">NCTC11159_00676</name>
</gene>
<dbReference type="Gene3D" id="3.30.70.60">
    <property type="match status" value="1"/>
</dbReference>
<protein>
    <submittedName>
        <fullName evidence="3">Pilus assembly protein PilO</fullName>
    </submittedName>
</protein>
<sequence>MNMQRLMQQIIWYVRQWRQYAGVLAIAALVLLLLTGALYVQKLKPIQKDLERRELSLLEAARKLKQATSSASATASSVAEERLPQSNQFTAFLLKLNELAEQKHIVLQQSDYKATPEVGGELLRYGLQFPANGQYPDLQQFISELEKIPGVRIENLSISRPQIGEAMLSIQVQMSYLSEVQP</sequence>
<dbReference type="OrthoDB" id="9096701at2"/>